<dbReference type="SUPFAM" id="SSF48452">
    <property type="entry name" value="TPR-like"/>
    <property type="match status" value="1"/>
</dbReference>
<sequence length="126" mass="14154">MDPTVLKLKNIIAISCLIIFSAVALNLFIQSNAFAMKTNVNNSAFQYKKGIGAMHGGYNMTAIQHFQKALILKPHFAKAWGKMGIALHRLGFPSLSIVSLKKALQYNPKLIWAKKYLKKYEMEPGR</sequence>
<organism evidence="2 3">
    <name type="scientific">Candidatus Acididesulfobacter diazotrophicus</name>
    <dbReference type="NCBI Taxonomy" id="2597226"/>
    <lineage>
        <taxon>Bacteria</taxon>
        <taxon>Deltaproteobacteria</taxon>
        <taxon>Candidatus Acidulodesulfobacterales</taxon>
        <taxon>Candidatus Acididesulfobacter</taxon>
    </lineage>
</organism>
<accession>A0A519BPE8</accession>
<evidence type="ECO:0000313" key="3">
    <source>
        <dbReference type="Proteomes" id="UP000319296"/>
    </source>
</evidence>
<dbReference type="Gene3D" id="1.25.40.10">
    <property type="entry name" value="Tetratricopeptide repeat domain"/>
    <property type="match status" value="1"/>
</dbReference>
<dbReference type="AlphaFoldDB" id="A0A519BPE8"/>
<comment type="caution">
    <text evidence="2">The sequence shown here is derived from an EMBL/GenBank/DDBJ whole genome shotgun (WGS) entry which is preliminary data.</text>
</comment>
<feature type="transmembrane region" description="Helical" evidence="1">
    <location>
        <begin position="12"/>
        <end position="29"/>
    </location>
</feature>
<gene>
    <name evidence="2" type="ORF">EVG15_01550</name>
</gene>
<dbReference type="Proteomes" id="UP000319296">
    <property type="component" value="Unassembled WGS sequence"/>
</dbReference>
<protein>
    <submittedName>
        <fullName evidence="2">Uncharacterized protein</fullName>
    </submittedName>
</protein>
<dbReference type="EMBL" id="SGBB01000002">
    <property type="protein sequence ID" value="RZD19148.1"/>
    <property type="molecule type" value="Genomic_DNA"/>
</dbReference>
<name>A0A519BPE8_9DELT</name>
<reference evidence="2 3" key="1">
    <citation type="journal article" date="2019" name="ISME J.">
        <title>Insights into ecological role of a new deltaproteobacterial order Candidatus Acidulodesulfobacterales by metagenomics and metatranscriptomics.</title>
        <authorList>
            <person name="Tan S."/>
            <person name="Liu J."/>
            <person name="Fang Y."/>
            <person name="Hedlund B.P."/>
            <person name="Lian Z.H."/>
            <person name="Huang L.Y."/>
            <person name="Li J.T."/>
            <person name="Huang L.N."/>
            <person name="Li W.J."/>
            <person name="Jiang H.C."/>
            <person name="Dong H.L."/>
            <person name="Shu W.S."/>
        </authorList>
    </citation>
    <scope>NUCLEOTIDE SEQUENCE [LARGE SCALE GENOMIC DNA]</scope>
    <source>
        <strain evidence="2">AP1</strain>
    </source>
</reference>
<dbReference type="InterPro" id="IPR011990">
    <property type="entry name" value="TPR-like_helical_dom_sf"/>
</dbReference>
<keyword evidence="1" id="KW-0812">Transmembrane</keyword>
<keyword evidence="1" id="KW-0472">Membrane</keyword>
<evidence type="ECO:0000256" key="1">
    <source>
        <dbReference type="SAM" id="Phobius"/>
    </source>
</evidence>
<keyword evidence="1" id="KW-1133">Transmembrane helix</keyword>
<evidence type="ECO:0000313" key="2">
    <source>
        <dbReference type="EMBL" id="RZD19148.1"/>
    </source>
</evidence>
<proteinExistence type="predicted"/>